<evidence type="ECO:0000313" key="9">
    <source>
        <dbReference type="EMBL" id="RGS38799.1"/>
    </source>
</evidence>
<accession>A0A3R6CT86</accession>
<dbReference type="Gene3D" id="1.20.1740.10">
    <property type="entry name" value="Amino acid/polyamine transporter I"/>
    <property type="match status" value="1"/>
</dbReference>
<evidence type="ECO:0000313" key="10">
    <source>
        <dbReference type="Proteomes" id="UP000283295"/>
    </source>
</evidence>
<feature type="transmembrane region" description="Helical" evidence="8">
    <location>
        <begin position="244"/>
        <end position="270"/>
    </location>
</feature>
<feature type="transmembrane region" description="Helical" evidence="8">
    <location>
        <begin position="188"/>
        <end position="205"/>
    </location>
</feature>
<dbReference type="PANTHER" id="PTHR30330:SF3">
    <property type="entry name" value="TRANSCRIPTIONAL REGULATOR, LRP FAMILY"/>
    <property type="match status" value="1"/>
</dbReference>
<feature type="transmembrane region" description="Helical" evidence="8">
    <location>
        <begin position="149"/>
        <end position="168"/>
    </location>
</feature>
<evidence type="ECO:0000256" key="7">
    <source>
        <dbReference type="ARBA" id="ARBA00023136"/>
    </source>
</evidence>
<keyword evidence="8" id="KW-0769">Symport</keyword>
<reference evidence="9 10" key="1">
    <citation type="submission" date="2018-08" db="EMBL/GenBank/DDBJ databases">
        <title>A genome reference for cultivated species of the human gut microbiota.</title>
        <authorList>
            <person name="Zou Y."/>
            <person name="Xue W."/>
            <person name="Luo G."/>
        </authorList>
    </citation>
    <scope>NUCLEOTIDE SEQUENCE [LARGE SCALE GENOMIC DNA]</scope>
    <source>
        <strain evidence="9 10">AF22-21</strain>
    </source>
</reference>
<dbReference type="Pfam" id="PF01235">
    <property type="entry name" value="Na_Ala_symp"/>
    <property type="match status" value="2"/>
</dbReference>
<evidence type="ECO:0000256" key="4">
    <source>
        <dbReference type="ARBA" id="ARBA00022475"/>
    </source>
</evidence>
<keyword evidence="4 8" id="KW-1003">Cell membrane</keyword>
<dbReference type="Proteomes" id="UP000283295">
    <property type="component" value="Unassembled WGS sequence"/>
</dbReference>
<sequence length="572" mass="60489">MEKLNEIVSAVDGFVWGPVMLVLLVGTGIFLTIRTGFLPWRNLGYALKSTLSKEARTKSRGTGDVSPFSALTTALAATIGTGNIVGVATAMVSGGPGALVWMWISAAFGLTSKFSECMLAIKYREVNAKGEMSGGPMYTMKKAFKHKKFGAVLGWLFALFAVIASFGIGNMTQANSISESLSSTFSVPTYVTGIILTVFALLIIVGGIKTISKVSSVVVPLMAIFYVVAGLIVIIVNIQNLPAGVAMIFKMAFSVKAVGGGLCGTITAAMMNAMRFGVARGVFSNEAGMGSAAITAAAATTDNPVRQGYINMTGTFWDTIVVCTITGLCIASSGVLGITENSTKGSYQVSGTDVIVEAVDSDNKITTTDYTYEFTDDQLILTDTSNSSNTLTLSVLSSDELNKDENTKLASELVVEESQAAIGSLTGTWTDAAGNHYTFAEDGTFACSTVIKGAALTILSFGSALGKAGGWLVTIGIVLFAFSTILGWEYHGEKAFEYLFKSHKYNMIYRIVFSLVVYVGATISLDLVWNFSDIANALMAIPNLICLLALSGEITKDIKEFQAVIKAEKASK</sequence>
<feature type="transmembrane region" description="Helical" evidence="8">
    <location>
        <begin position="68"/>
        <end position="92"/>
    </location>
</feature>
<keyword evidence="7 8" id="KW-0472">Membrane</keyword>
<dbReference type="NCBIfam" id="TIGR00835">
    <property type="entry name" value="agcS"/>
    <property type="match status" value="1"/>
</dbReference>
<feature type="transmembrane region" description="Helical" evidence="8">
    <location>
        <begin position="316"/>
        <end position="338"/>
    </location>
</feature>
<evidence type="ECO:0000256" key="8">
    <source>
        <dbReference type="RuleBase" id="RU363064"/>
    </source>
</evidence>
<feature type="transmembrane region" description="Helical" evidence="8">
    <location>
        <begin position="14"/>
        <end position="33"/>
    </location>
</feature>
<comment type="similarity">
    <text evidence="2 8">Belongs to the alanine or glycine:cation symporter (AGCS) (TC 2.A.25) family.</text>
</comment>
<dbReference type="OrthoDB" id="9804874at2"/>
<dbReference type="EMBL" id="QRVK01000035">
    <property type="protein sequence ID" value="RGS38799.1"/>
    <property type="molecule type" value="Genomic_DNA"/>
</dbReference>
<evidence type="ECO:0000256" key="1">
    <source>
        <dbReference type="ARBA" id="ARBA00004651"/>
    </source>
</evidence>
<dbReference type="AlphaFoldDB" id="A0A3R6CT86"/>
<gene>
    <name evidence="9" type="ORF">DWX94_11315</name>
</gene>
<dbReference type="GO" id="GO:0005886">
    <property type="term" value="C:plasma membrane"/>
    <property type="evidence" value="ECO:0007669"/>
    <property type="project" value="UniProtKB-SubCell"/>
</dbReference>
<comment type="subcellular location">
    <subcellularLocation>
        <location evidence="1 8">Cell membrane</location>
        <topology evidence="1 8">Multi-pass membrane protein</topology>
    </subcellularLocation>
</comment>
<protein>
    <submittedName>
        <fullName evidence="9">Sodium:alanine symporter family protein</fullName>
    </submittedName>
</protein>
<keyword evidence="3 8" id="KW-0813">Transport</keyword>
<proteinExistence type="inferred from homology"/>
<evidence type="ECO:0000256" key="5">
    <source>
        <dbReference type="ARBA" id="ARBA00022692"/>
    </source>
</evidence>
<feature type="transmembrane region" description="Helical" evidence="8">
    <location>
        <begin position="217"/>
        <end position="238"/>
    </location>
</feature>
<dbReference type="InterPro" id="IPR001463">
    <property type="entry name" value="Na/Ala_symport"/>
</dbReference>
<feature type="transmembrane region" description="Helical" evidence="8">
    <location>
        <begin position="468"/>
        <end position="488"/>
    </location>
</feature>
<organism evidence="9 10">
    <name type="scientific">Coprococcus eutactus</name>
    <dbReference type="NCBI Taxonomy" id="33043"/>
    <lineage>
        <taxon>Bacteria</taxon>
        <taxon>Bacillati</taxon>
        <taxon>Bacillota</taxon>
        <taxon>Clostridia</taxon>
        <taxon>Lachnospirales</taxon>
        <taxon>Lachnospiraceae</taxon>
        <taxon>Coprococcus</taxon>
    </lineage>
</organism>
<dbReference type="PANTHER" id="PTHR30330">
    <property type="entry name" value="AGSS FAMILY TRANSPORTER, SODIUM-ALANINE"/>
    <property type="match status" value="1"/>
</dbReference>
<evidence type="ECO:0000256" key="3">
    <source>
        <dbReference type="ARBA" id="ARBA00022448"/>
    </source>
</evidence>
<keyword evidence="5 8" id="KW-0812">Transmembrane</keyword>
<feature type="transmembrane region" description="Helical" evidence="8">
    <location>
        <begin position="98"/>
        <end position="121"/>
    </location>
</feature>
<evidence type="ECO:0000256" key="6">
    <source>
        <dbReference type="ARBA" id="ARBA00022989"/>
    </source>
</evidence>
<dbReference type="GO" id="GO:0005283">
    <property type="term" value="F:amino acid:sodium symporter activity"/>
    <property type="evidence" value="ECO:0007669"/>
    <property type="project" value="InterPro"/>
</dbReference>
<dbReference type="PRINTS" id="PR00175">
    <property type="entry name" value="NAALASMPORT"/>
</dbReference>
<name>A0A3R6CT86_9FIRM</name>
<keyword evidence="6 8" id="KW-1133">Transmembrane helix</keyword>
<comment type="caution">
    <text evidence="9">The sequence shown here is derived from an EMBL/GenBank/DDBJ whole genome shotgun (WGS) entry which is preliminary data.</text>
</comment>
<feature type="transmembrane region" description="Helical" evidence="8">
    <location>
        <begin position="508"/>
        <end position="528"/>
    </location>
</feature>
<evidence type="ECO:0000256" key="2">
    <source>
        <dbReference type="ARBA" id="ARBA00009261"/>
    </source>
</evidence>